<comment type="caution">
    <text evidence="1">The sequence shown here is derived from an EMBL/GenBank/DDBJ whole genome shotgun (WGS) entry which is preliminary data.</text>
</comment>
<evidence type="ECO:0000313" key="1">
    <source>
        <dbReference type="EMBL" id="EFH06376.1"/>
    </source>
</evidence>
<accession>D5Q6P4</accession>
<proteinExistence type="predicted"/>
<gene>
    <name evidence="1" type="ORF">HMPREF0220_2576</name>
</gene>
<dbReference type="Proteomes" id="UP000003227">
    <property type="component" value="Unassembled WGS sequence"/>
</dbReference>
<protein>
    <submittedName>
        <fullName evidence="1">Uncharacterized protein</fullName>
    </submittedName>
</protein>
<dbReference type="HOGENOM" id="CLU_3293944_0_0_9"/>
<organism evidence="1 2">
    <name type="scientific">Clostridioides difficile NAP08</name>
    <dbReference type="NCBI Taxonomy" id="525259"/>
    <lineage>
        <taxon>Bacteria</taxon>
        <taxon>Bacillati</taxon>
        <taxon>Bacillota</taxon>
        <taxon>Clostridia</taxon>
        <taxon>Peptostreptococcales</taxon>
        <taxon>Peptostreptococcaceae</taxon>
        <taxon>Clostridioides</taxon>
    </lineage>
</organism>
<dbReference type="EMBL" id="ADNX01000058">
    <property type="protein sequence ID" value="EFH06376.1"/>
    <property type="molecule type" value="Genomic_DNA"/>
</dbReference>
<evidence type="ECO:0000313" key="2">
    <source>
        <dbReference type="Proteomes" id="UP000003227"/>
    </source>
</evidence>
<name>D5Q6P4_CLODI</name>
<sequence>MSKHKFEPSPLLHKKNRKGLVKKYSKTIKSNDYIKRIEIY</sequence>
<reference evidence="1 2" key="1">
    <citation type="submission" date="2010-05" db="EMBL/GenBank/DDBJ databases">
        <authorList>
            <person name="Qin X."/>
            <person name="Bachman B."/>
            <person name="Battles P."/>
            <person name="Bell A."/>
            <person name="Bess C."/>
            <person name="Bickham C."/>
            <person name="Chaboub L."/>
            <person name="Chen D."/>
            <person name="Coyle M."/>
            <person name="Deiros D.R."/>
            <person name="Dinh H."/>
            <person name="Forbes L."/>
            <person name="Fowler G."/>
            <person name="Francisco L."/>
            <person name="Fu Q."/>
            <person name="Gubbala S."/>
            <person name="Hale W."/>
            <person name="Han Y."/>
            <person name="Hemphill L."/>
            <person name="Highlander S.K."/>
            <person name="Hirani K."/>
            <person name="Hogues M."/>
            <person name="Jackson L."/>
            <person name="Jakkamsetti A."/>
            <person name="Javaid M."/>
            <person name="Jiang H."/>
            <person name="Korchina V."/>
            <person name="Kovar C."/>
            <person name="Lara F."/>
            <person name="Lee S."/>
            <person name="Mata R."/>
            <person name="Mathew T."/>
            <person name="Moen C."/>
            <person name="Morales K."/>
            <person name="Munidasa M."/>
            <person name="Nazareth L."/>
            <person name="Ngo R."/>
            <person name="Nguyen L."/>
            <person name="Okwuonu G."/>
            <person name="Ongeri F."/>
            <person name="Patil S."/>
            <person name="Petrosino J."/>
            <person name="Pham C."/>
            <person name="Pham P."/>
            <person name="Pu L.-L."/>
            <person name="Puazo M."/>
            <person name="Raj R."/>
            <person name="Reid J."/>
            <person name="Rouhana J."/>
            <person name="Saada N."/>
            <person name="Shang Y."/>
            <person name="Simmons D."/>
            <person name="Thornton R."/>
            <person name="Warren J."/>
            <person name="Weissenberger G."/>
            <person name="Zhang J."/>
            <person name="Zhang L."/>
            <person name="Zhou C."/>
            <person name="Zhu D."/>
            <person name="Muzny D."/>
            <person name="Worley K."/>
            <person name="Gibbs R."/>
        </authorList>
    </citation>
    <scope>NUCLEOTIDE SEQUENCE [LARGE SCALE GENOMIC DNA]</scope>
    <source>
        <strain evidence="1 2">NAP08</strain>
    </source>
</reference>
<dbReference type="AlphaFoldDB" id="D5Q6P4"/>